<evidence type="ECO:0000256" key="10">
    <source>
        <dbReference type="ARBA" id="ARBA00023136"/>
    </source>
</evidence>
<dbReference type="PROSITE" id="PS50885">
    <property type="entry name" value="HAMP"/>
    <property type="match status" value="1"/>
</dbReference>
<dbReference type="SUPFAM" id="SSF55874">
    <property type="entry name" value="ATPase domain of HSP90 chaperone/DNA topoisomerase II/histidine kinase"/>
    <property type="match status" value="1"/>
</dbReference>
<evidence type="ECO:0000256" key="7">
    <source>
        <dbReference type="ARBA" id="ARBA00022777"/>
    </source>
</evidence>
<dbReference type="Gene3D" id="6.10.340.10">
    <property type="match status" value="1"/>
</dbReference>
<evidence type="ECO:0000259" key="13">
    <source>
        <dbReference type="PROSITE" id="PS50885"/>
    </source>
</evidence>
<sequence>MRSRPRLLLPDVSVRTRLTAWYGLVFFVSGASLVAINHALTERGLRTHLADTAFSQVVHQHWRSTEVDGVVRSESRGVSVEPVDDRLASEIAEATQRAREAALADLLDQSLVALAVAGVLAVAIGWLMAGRALRPLSKVTAHARRVAERSLHERVALTGPRDEIRELADTFDDMLERLDRAFDGQRRFVANASHELRTPLAVNRALIEYAVSDADADERMSDLGGQLLEVNARQERLIEGLLMLARSDRTVEDPRPVDLGEVLSRVAGRVEGTAELAGVRFTVSPAAAPVLGDPVLLEQLVTNLVHNGIRHNHSGGWLDVRTATVGADVELVAGNSGPVVRAEDLPRLFEPFRRGQPERTDSHRGAGIGLSIVRSVARAHRGTVDASPRRGGGLTVRLRLPAAGEGRGRG</sequence>
<evidence type="ECO:0000256" key="6">
    <source>
        <dbReference type="ARBA" id="ARBA00022692"/>
    </source>
</evidence>
<dbReference type="Gene3D" id="1.10.287.130">
    <property type="match status" value="1"/>
</dbReference>
<comment type="caution">
    <text evidence="14">The sequence shown here is derived from an EMBL/GenBank/DDBJ whole genome shotgun (WGS) entry which is preliminary data.</text>
</comment>
<dbReference type="PROSITE" id="PS50109">
    <property type="entry name" value="HIS_KIN"/>
    <property type="match status" value="1"/>
</dbReference>
<dbReference type="SMART" id="SM00388">
    <property type="entry name" value="HisKA"/>
    <property type="match status" value="1"/>
</dbReference>
<dbReference type="CDD" id="cd00082">
    <property type="entry name" value="HisKA"/>
    <property type="match status" value="1"/>
</dbReference>
<reference evidence="14 15" key="1">
    <citation type="submission" date="2013-07" db="EMBL/GenBank/DDBJ databases">
        <authorList>
            <consortium name="DOE Joint Genome Institute"/>
            <person name="Reeve W."/>
            <person name="Huntemann M."/>
            <person name="Han J."/>
            <person name="Chen A."/>
            <person name="Kyrpides N."/>
            <person name="Mavromatis K."/>
            <person name="Markowitz V."/>
            <person name="Palaniappan K."/>
            <person name="Ivanova N."/>
            <person name="Schaumberg A."/>
            <person name="Pati A."/>
            <person name="Liolios K."/>
            <person name="Nordberg H.P."/>
            <person name="Cantor M.N."/>
            <person name="Hua S.X."/>
            <person name="Woyke T."/>
        </authorList>
    </citation>
    <scope>NUCLEOTIDE SEQUENCE [LARGE SCALE GENOMIC DNA]</scope>
    <source>
        <strain evidence="14 15">DSM 43889</strain>
    </source>
</reference>
<evidence type="ECO:0000256" key="11">
    <source>
        <dbReference type="SAM" id="Phobius"/>
    </source>
</evidence>
<dbReference type="SUPFAM" id="SSF47384">
    <property type="entry name" value="Homodimeric domain of signal transducing histidine kinase"/>
    <property type="match status" value="1"/>
</dbReference>
<evidence type="ECO:0000256" key="3">
    <source>
        <dbReference type="ARBA" id="ARBA00012438"/>
    </source>
</evidence>
<feature type="transmembrane region" description="Helical" evidence="11">
    <location>
        <begin position="111"/>
        <end position="129"/>
    </location>
</feature>
<dbReference type="GO" id="GO:0016301">
    <property type="term" value="F:kinase activity"/>
    <property type="evidence" value="ECO:0007669"/>
    <property type="project" value="UniProtKB-KW"/>
</dbReference>
<dbReference type="Gene3D" id="3.30.565.10">
    <property type="entry name" value="Histidine kinase-like ATPase, C-terminal domain"/>
    <property type="match status" value="1"/>
</dbReference>
<evidence type="ECO:0000256" key="8">
    <source>
        <dbReference type="ARBA" id="ARBA00022989"/>
    </source>
</evidence>
<gene>
    <name evidence="14" type="ORF">G443_003803</name>
</gene>
<keyword evidence="15" id="KW-1185">Reference proteome</keyword>
<feature type="domain" description="Histidine kinase" evidence="12">
    <location>
        <begin position="191"/>
        <end position="404"/>
    </location>
</feature>
<evidence type="ECO:0000259" key="12">
    <source>
        <dbReference type="PROSITE" id="PS50109"/>
    </source>
</evidence>
<dbReference type="InterPro" id="IPR003660">
    <property type="entry name" value="HAMP_dom"/>
</dbReference>
<feature type="domain" description="HAMP" evidence="13">
    <location>
        <begin position="130"/>
        <end position="183"/>
    </location>
</feature>
<dbReference type="InterPro" id="IPR036097">
    <property type="entry name" value="HisK_dim/P_sf"/>
</dbReference>
<dbReference type="InterPro" id="IPR004358">
    <property type="entry name" value="Sig_transdc_His_kin-like_C"/>
</dbReference>
<organism evidence="14 15">
    <name type="scientific">Actinoalloteichus caeruleus DSM 43889</name>
    <dbReference type="NCBI Taxonomy" id="1120930"/>
    <lineage>
        <taxon>Bacteria</taxon>
        <taxon>Bacillati</taxon>
        <taxon>Actinomycetota</taxon>
        <taxon>Actinomycetes</taxon>
        <taxon>Pseudonocardiales</taxon>
        <taxon>Pseudonocardiaceae</taxon>
        <taxon>Actinoalloteichus</taxon>
        <taxon>Actinoalloteichus cyanogriseus</taxon>
    </lineage>
</organism>
<dbReference type="SMART" id="SM00304">
    <property type="entry name" value="HAMP"/>
    <property type="match status" value="1"/>
</dbReference>
<dbReference type="PRINTS" id="PR00344">
    <property type="entry name" value="BCTRLSENSOR"/>
</dbReference>
<keyword evidence="9" id="KW-0902">Two-component regulatory system</keyword>
<dbReference type="CDD" id="cd06225">
    <property type="entry name" value="HAMP"/>
    <property type="match status" value="1"/>
</dbReference>
<evidence type="ECO:0000313" key="14">
    <source>
        <dbReference type="EMBL" id="MCP2333533.1"/>
    </source>
</evidence>
<dbReference type="PANTHER" id="PTHR45436">
    <property type="entry name" value="SENSOR HISTIDINE KINASE YKOH"/>
    <property type="match status" value="1"/>
</dbReference>
<dbReference type="EMBL" id="AUBJ02000001">
    <property type="protein sequence ID" value="MCP2333533.1"/>
    <property type="molecule type" value="Genomic_DNA"/>
</dbReference>
<evidence type="ECO:0000313" key="15">
    <source>
        <dbReference type="Proteomes" id="UP000791080"/>
    </source>
</evidence>
<dbReference type="SMART" id="SM00387">
    <property type="entry name" value="HATPase_c"/>
    <property type="match status" value="1"/>
</dbReference>
<keyword evidence="6 11" id="KW-0812">Transmembrane</keyword>
<name>A0ABT1JLX8_ACTCY</name>
<protein>
    <recommendedName>
        <fullName evidence="3">histidine kinase</fullName>
        <ecNumber evidence="3">2.7.13.3</ecNumber>
    </recommendedName>
</protein>
<comment type="subcellular location">
    <subcellularLocation>
        <location evidence="2">Cell membrane</location>
    </subcellularLocation>
</comment>
<dbReference type="PANTHER" id="PTHR45436:SF5">
    <property type="entry name" value="SENSOR HISTIDINE KINASE TRCS"/>
    <property type="match status" value="1"/>
</dbReference>
<feature type="transmembrane region" description="Helical" evidence="11">
    <location>
        <begin position="21"/>
        <end position="40"/>
    </location>
</feature>
<evidence type="ECO:0000256" key="9">
    <source>
        <dbReference type="ARBA" id="ARBA00023012"/>
    </source>
</evidence>
<dbReference type="Pfam" id="PF02518">
    <property type="entry name" value="HATPase_c"/>
    <property type="match status" value="1"/>
</dbReference>
<dbReference type="Proteomes" id="UP000791080">
    <property type="component" value="Unassembled WGS sequence"/>
</dbReference>
<reference evidence="14 15" key="2">
    <citation type="submission" date="2022-06" db="EMBL/GenBank/DDBJ databases">
        <title>Genomic Encyclopedia of Type Strains, Phase I: the one thousand microbial genomes (KMG-I) project.</title>
        <authorList>
            <person name="Kyrpides N."/>
        </authorList>
    </citation>
    <scope>NUCLEOTIDE SEQUENCE [LARGE SCALE GENOMIC DNA]</scope>
    <source>
        <strain evidence="14 15">DSM 43889</strain>
    </source>
</reference>
<dbReference type="InterPro" id="IPR003661">
    <property type="entry name" value="HisK_dim/P_dom"/>
</dbReference>
<proteinExistence type="predicted"/>
<keyword evidence="7 14" id="KW-0418">Kinase</keyword>
<evidence type="ECO:0000256" key="4">
    <source>
        <dbReference type="ARBA" id="ARBA00022553"/>
    </source>
</evidence>
<evidence type="ECO:0000256" key="1">
    <source>
        <dbReference type="ARBA" id="ARBA00000085"/>
    </source>
</evidence>
<keyword evidence="4" id="KW-0597">Phosphoprotein</keyword>
<keyword evidence="10 11" id="KW-0472">Membrane</keyword>
<dbReference type="RefSeq" id="WP_051314113.1">
    <property type="nucleotide sequence ID" value="NZ_AUBJ02000001.1"/>
</dbReference>
<dbReference type="InterPro" id="IPR050428">
    <property type="entry name" value="TCS_sensor_his_kinase"/>
</dbReference>
<evidence type="ECO:0000256" key="5">
    <source>
        <dbReference type="ARBA" id="ARBA00022679"/>
    </source>
</evidence>
<keyword evidence="5" id="KW-0808">Transferase</keyword>
<dbReference type="InterPro" id="IPR036890">
    <property type="entry name" value="HATPase_C_sf"/>
</dbReference>
<dbReference type="InterPro" id="IPR005467">
    <property type="entry name" value="His_kinase_dom"/>
</dbReference>
<keyword evidence="8 11" id="KW-1133">Transmembrane helix</keyword>
<dbReference type="Pfam" id="PF00512">
    <property type="entry name" value="HisKA"/>
    <property type="match status" value="1"/>
</dbReference>
<dbReference type="Pfam" id="PF00672">
    <property type="entry name" value="HAMP"/>
    <property type="match status" value="1"/>
</dbReference>
<dbReference type="SUPFAM" id="SSF158472">
    <property type="entry name" value="HAMP domain-like"/>
    <property type="match status" value="1"/>
</dbReference>
<dbReference type="InterPro" id="IPR003594">
    <property type="entry name" value="HATPase_dom"/>
</dbReference>
<evidence type="ECO:0000256" key="2">
    <source>
        <dbReference type="ARBA" id="ARBA00004236"/>
    </source>
</evidence>
<dbReference type="EC" id="2.7.13.3" evidence="3"/>
<accession>A0ABT1JLX8</accession>
<comment type="catalytic activity">
    <reaction evidence="1">
        <text>ATP + protein L-histidine = ADP + protein N-phospho-L-histidine.</text>
        <dbReference type="EC" id="2.7.13.3"/>
    </reaction>
</comment>